<dbReference type="AlphaFoldDB" id="A0A0W8FKW2"/>
<accession>A0A0W8FKW2</accession>
<gene>
    <name evidence="1" type="ORF">ASZ90_008669</name>
</gene>
<name>A0A0W8FKW2_9ZZZZ</name>
<dbReference type="InterPro" id="IPR032593">
    <property type="entry name" value="DUF4907"/>
</dbReference>
<comment type="caution">
    <text evidence="1">The sequence shown here is derived from an EMBL/GenBank/DDBJ whole genome shotgun (WGS) entry which is preliminary data.</text>
</comment>
<protein>
    <recommendedName>
        <fullName evidence="2">DUF4907 domain-containing protein</fullName>
    </recommendedName>
</protein>
<reference evidence="1" key="1">
    <citation type="journal article" date="2015" name="Proc. Natl. Acad. Sci. U.S.A.">
        <title>Networks of energetic and metabolic interactions define dynamics in microbial communities.</title>
        <authorList>
            <person name="Embree M."/>
            <person name="Liu J.K."/>
            <person name="Al-Bassam M.M."/>
            <person name="Zengler K."/>
        </authorList>
    </citation>
    <scope>NUCLEOTIDE SEQUENCE</scope>
</reference>
<evidence type="ECO:0008006" key="2">
    <source>
        <dbReference type="Google" id="ProtNLM"/>
    </source>
</evidence>
<dbReference type="EMBL" id="LNQE01001046">
    <property type="protein sequence ID" value="KUG21573.1"/>
    <property type="molecule type" value="Genomic_DNA"/>
</dbReference>
<sequence length="130" mass="14327">MDNNRFPVFLAGLFIVFIFACLPGKSISATEATGKQEVNKETKQQKNPYADAEISIKIISSVKKTFGYDILINGKPLVHQPSIPALSGNEGFSTKEKAQKVAEFVVKKIKRNEMPPTVTIDDLNNMGVLK</sequence>
<organism evidence="1">
    <name type="scientific">hydrocarbon metagenome</name>
    <dbReference type="NCBI Taxonomy" id="938273"/>
    <lineage>
        <taxon>unclassified sequences</taxon>
        <taxon>metagenomes</taxon>
        <taxon>ecological metagenomes</taxon>
    </lineage>
</organism>
<dbReference type="PROSITE" id="PS51257">
    <property type="entry name" value="PROKAR_LIPOPROTEIN"/>
    <property type="match status" value="1"/>
</dbReference>
<dbReference type="Pfam" id="PF16250">
    <property type="entry name" value="DUF4907"/>
    <property type="match status" value="1"/>
</dbReference>
<proteinExistence type="predicted"/>
<evidence type="ECO:0000313" key="1">
    <source>
        <dbReference type="EMBL" id="KUG21573.1"/>
    </source>
</evidence>